<gene>
    <name evidence="1" type="ORF">GCM10007112_06320</name>
</gene>
<name>A0A830E139_9CREN</name>
<reference evidence="1" key="1">
    <citation type="journal article" date="2014" name="Int. J. Syst. Evol. Microbiol.">
        <title>Complete genome sequence of Corynebacterium casei LMG S-19264T (=DSM 44701T), isolated from a smear-ripened cheese.</title>
        <authorList>
            <consortium name="US DOE Joint Genome Institute (JGI-PGF)"/>
            <person name="Walter F."/>
            <person name="Albersmeier A."/>
            <person name="Kalinowski J."/>
            <person name="Ruckert C."/>
        </authorList>
    </citation>
    <scope>NUCLEOTIDE SEQUENCE</scope>
    <source>
        <strain evidence="1">JCM 11219</strain>
    </source>
</reference>
<dbReference type="InterPro" id="IPR003749">
    <property type="entry name" value="ThiS/MoaD-like"/>
</dbReference>
<dbReference type="InterPro" id="IPR016155">
    <property type="entry name" value="Mopterin_synth/thiamin_S_b"/>
</dbReference>
<dbReference type="CDD" id="cd17040">
    <property type="entry name" value="Ubl_MoaD_like"/>
    <property type="match status" value="1"/>
</dbReference>
<dbReference type="PANTHER" id="PTHR38031:SF1">
    <property type="entry name" value="SULFUR CARRIER PROTEIN CYSO"/>
    <property type="match status" value="1"/>
</dbReference>
<protein>
    <recommendedName>
        <fullName evidence="3">MoaD family protein</fullName>
    </recommendedName>
</protein>
<dbReference type="PANTHER" id="PTHR38031">
    <property type="entry name" value="SULFUR CARRIER PROTEIN SLR0821-RELATED"/>
    <property type="match status" value="1"/>
</dbReference>
<evidence type="ECO:0008006" key="3">
    <source>
        <dbReference type="Google" id="ProtNLM"/>
    </source>
</evidence>
<sequence>MYLITMKVRVVLSANLHELASSVSLVVQVPNEYTVRDLIIKLGELNPEIPKILLRGGELSESYIVIVNGRDIHWLKGLLTNLNDGDEVLIAPKAFIS</sequence>
<dbReference type="Pfam" id="PF02597">
    <property type="entry name" value="ThiS"/>
    <property type="match status" value="1"/>
</dbReference>
<evidence type="ECO:0000313" key="1">
    <source>
        <dbReference type="EMBL" id="GGI72281.1"/>
    </source>
</evidence>
<organism evidence="1 2">
    <name type="scientific">Vulcanisaeta souniana JCM 11219</name>
    <dbReference type="NCBI Taxonomy" id="1293586"/>
    <lineage>
        <taxon>Archaea</taxon>
        <taxon>Thermoproteota</taxon>
        <taxon>Thermoprotei</taxon>
        <taxon>Thermoproteales</taxon>
        <taxon>Thermoproteaceae</taxon>
        <taxon>Vulcanisaeta</taxon>
    </lineage>
</organism>
<dbReference type="InterPro" id="IPR012675">
    <property type="entry name" value="Beta-grasp_dom_sf"/>
</dbReference>
<comment type="caution">
    <text evidence="1">The sequence shown here is derived from an EMBL/GenBank/DDBJ whole genome shotgun (WGS) entry which is preliminary data.</text>
</comment>
<accession>A0A830E139</accession>
<evidence type="ECO:0000313" key="2">
    <source>
        <dbReference type="Proteomes" id="UP000657075"/>
    </source>
</evidence>
<dbReference type="AlphaFoldDB" id="A0A830E139"/>
<reference evidence="1" key="2">
    <citation type="submission" date="2020-09" db="EMBL/GenBank/DDBJ databases">
        <authorList>
            <person name="Sun Q."/>
            <person name="Ohkuma M."/>
        </authorList>
    </citation>
    <scope>NUCLEOTIDE SEQUENCE</scope>
    <source>
        <strain evidence="1">JCM 11219</strain>
    </source>
</reference>
<dbReference type="InterPro" id="IPR052045">
    <property type="entry name" value="Sulfur_Carrier/Prot_Modifier"/>
</dbReference>
<dbReference type="EMBL" id="BMNM01000002">
    <property type="protein sequence ID" value="GGI72281.1"/>
    <property type="molecule type" value="Genomic_DNA"/>
</dbReference>
<dbReference type="Proteomes" id="UP000657075">
    <property type="component" value="Unassembled WGS sequence"/>
</dbReference>
<dbReference type="Gene3D" id="3.10.20.30">
    <property type="match status" value="1"/>
</dbReference>
<dbReference type="SUPFAM" id="SSF54285">
    <property type="entry name" value="MoaD/ThiS"/>
    <property type="match status" value="1"/>
</dbReference>
<proteinExistence type="predicted"/>